<dbReference type="Proteomes" id="UP001265746">
    <property type="component" value="Unassembled WGS sequence"/>
</dbReference>
<name>A0AAD9S4Y9_PHOAM</name>
<proteinExistence type="predicted"/>
<organism evidence="1 2">
    <name type="scientific">Phomopsis amygdali</name>
    <name type="common">Fusicoccum amygdali</name>
    <dbReference type="NCBI Taxonomy" id="1214568"/>
    <lineage>
        <taxon>Eukaryota</taxon>
        <taxon>Fungi</taxon>
        <taxon>Dikarya</taxon>
        <taxon>Ascomycota</taxon>
        <taxon>Pezizomycotina</taxon>
        <taxon>Sordariomycetes</taxon>
        <taxon>Sordariomycetidae</taxon>
        <taxon>Diaporthales</taxon>
        <taxon>Diaporthaceae</taxon>
        <taxon>Diaporthe</taxon>
    </lineage>
</organism>
<reference evidence="1" key="1">
    <citation type="submission" date="2023-06" db="EMBL/GenBank/DDBJ databases">
        <authorList>
            <person name="Noh H."/>
        </authorList>
    </citation>
    <scope>NUCLEOTIDE SEQUENCE</scope>
    <source>
        <strain evidence="1">DUCC20226</strain>
    </source>
</reference>
<dbReference type="EMBL" id="JAUJFL010000008">
    <property type="protein sequence ID" value="KAK2598675.1"/>
    <property type="molecule type" value="Genomic_DNA"/>
</dbReference>
<accession>A0AAD9S4Y9</accession>
<sequence>MIHALNTLRAFGLHNDVEFLAGQDGPIMVGLKRRAMEWTGGLGGLERFINTMDQELLQGHDRELLSGAWAVYEGRIQAKRSGNASSRKA</sequence>
<dbReference type="AlphaFoldDB" id="A0AAD9S4Y9"/>
<evidence type="ECO:0000313" key="1">
    <source>
        <dbReference type="EMBL" id="KAK2598675.1"/>
    </source>
</evidence>
<evidence type="ECO:0000313" key="2">
    <source>
        <dbReference type="Proteomes" id="UP001265746"/>
    </source>
</evidence>
<protein>
    <submittedName>
        <fullName evidence="1">Uncharacterized protein</fullName>
    </submittedName>
</protein>
<gene>
    <name evidence="1" type="ORF">N8I77_012070</name>
</gene>
<keyword evidence="2" id="KW-1185">Reference proteome</keyword>
<comment type="caution">
    <text evidence="1">The sequence shown here is derived from an EMBL/GenBank/DDBJ whole genome shotgun (WGS) entry which is preliminary data.</text>
</comment>